<dbReference type="Proteomes" id="UP000504635">
    <property type="component" value="Unplaced"/>
</dbReference>
<dbReference type="Gene3D" id="1.20.120.20">
    <property type="entry name" value="Apolipoprotein"/>
    <property type="match status" value="1"/>
</dbReference>
<gene>
    <name evidence="3" type="primary">LOC115879754</name>
</gene>
<organism evidence="2 3">
    <name type="scientific">Sitophilus oryzae</name>
    <name type="common">Rice weevil</name>
    <name type="synonym">Curculio oryzae</name>
    <dbReference type="NCBI Taxonomy" id="7048"/>
    <lineage>
        <taxon>Eukaryota</taxon>
        <taxon>Metazoa</taxon>
        <taxon>Ecdysozoa</taxon>
        <taxon>Arthropoda</taxon>
        <taxon>Hexapoda</taxon>
        <taxon>Insecta</taxon>
        <taxon>Pterygota</taxon>
        <taxon>Neoptera</taxon>
        <taxon>Endopterygota</taxon>
        <taxon>Coleoptera</taxon>
        <taxon>Polyphaga</taxon>
        <taxon>Cucujiformia</taxon>
        <taxon>Curculionidae</taxon>
        <taxon>Dryophthorinae</taxon>
        <taxon>Sitophilus</taxon>
    </lineage>
</organism>
<protein>
    <submittedName>
        <fullName evidence="3">Uncharacterized protein LOC115879754</fullName>
    </submittedName>
</protein>
<accession>A0A6J2XM42</accession>
<proteinExistence type="predicted"/>
<dbReference type="InParanoid" id="A0A6J2XM42"/>
<dbReference type="KEGG" id="soy:115879754"/>
<sequence>MAKNDENAVNCAINAILEETNKMFEKGKSEMEQNLKRLTEQTKIQIDNIVQELDRNCQEIKKHEKDAKTEINKMVKAYTETLKNAENDATKTLNESWGIARNAMEKTFDAVKGQLGNRATDLESSLKQLIKYSEKIISDCIKMLHGFVNNAEKQIKTIADQHIKSIKN</sequence>
<name>A0A6J2XM42_SITOR</name>
<keyword evidence="2" id="KW-1185">Reference proteome</keyword>
<dbReference type="RefSeq" id="XP_030752598.1">
    <property type="nucleotide sequence ID" value="XM_030896738.1"/>
</dbReference>
<reference evidence="3" key="1">
    <citation type="submission" date="2025-08" db="UniProtKB">
        <authorList>
            <consortium name="RefSeq"/>
        </authorList>
    </citation>
    <scope>IDENTIFICATION</scope>
    <source>
        <tissue evidence="3">Gonads</tissue>
    </source>
</reference>
<dbReference type="AlphaFoldDB" id="A0A6J2XM42"/>
<evidence type="ECO:0000313" key="2">
    <source>
        <dbReference type="Proteomes" id="UP000504635"/>
    </source>
</evidence>
<evidence type="ECO:0000256" key="1">
    <source>
        <dbReference type="SAM" id="Coils"/>
    </source>
</evidence>
<evidence type="ECO:0000313" key="3">
    <source>
        <dbReference type="RefSeq" id="XP_030752598.1"/>
    </source>
</evidence>
<dbReference type="GeneID" id="115879754"/>
<keyword evidence="1" id="KW-0175">Coiled coil</keyword>
<dbReference type="OrthoDB" id="6781815at2759"/>
<feature type="coiled-coil region" evidence="1">
    <location>
        <begin position="21"/>
        <end position="95"/>
    </location>
</feature>
<dbReference type="SUPFAM" id="SSF58113">
    <property type="entry name" value="Apolipoprotein A-I"/>
    <property type="match status" value="1"/>
</dbReference>